<comment type="caution">
    <text evidence="1">The sequence shown here is derived from an EMBL/GenBank/DDBJ whole genome shotgun (WGS) entry which is preliminary data.</text>
</comment>
<reference evidence="2" key="1">
    <citation type="journal article" date="2017" name="Proc. Natl. Acad. Sci. U.S.A.">
        <title>Simulation of Deepwater Horizon oil plume reveals substrate specialization within a complex community of hydrocarbon-degraders.</title>
        <authorList>
            <person name="Hu P."/>
            <person name="Dubinsky E.A."/>
            <person name="Probst A.J."/>
            <person name="Wang J."/>
            <person name="Sieber C.M.K."/>
            <person name="Tom L.M."/>
            <person name="Gardinali P."/>
            <person name="Banfield J.F."/>
            <person name="Atlas R.M."/>
            <person name="Andersen G.L."/>
        </authorList>
    </citation>
    <scope>NUCLEOTIDE SEQUENCE [LARGE SCALE GENOMIC DNA]</scope>
</reference>
<dbReference type="EMBL" id="MAAO01000007">
    <property type="protein sequence ID" value="OUR95760.1"/>
    <property type="molecule type" value="Genomic_DNA"/>
</dbReference>
<name>A0A1Y5F517_9BACT</name>
<gene>
    <name evidence="1" type="ORF">A9Q84_14760</name>
</gene>
<dbReference type="AlphaFoldDB" id="A0A1Y5F517"/>
<protein>
    <recommendedName>
        <fullName evidence="3">AbiEi antitoxin C-terminal domain-containing protein</fullName>
    </recommendedName>
</protein>
<accession>A0A1Y5F517</accession>
<sequence length="215" mass="25005">MSSTFLNTIQNSLKFSLFTDQDLRILFPKKESSAIHNSLSYHLKKNNLERYKRGLYSLVSRHKDETFSKFKLANKLSYESYVSFESALSHHGMIPEAVYEVTSACFRQKNRVFKNTMGVFSFRASPVRPFFLGVEKDEVTGALIANPVRAIFDLICARRKMYENVNELESDFRLDLVELKDVLKKYEASEILKLGKLYKKRTTENFANILVRDLM</sequence>
<dbReference type="Proteomes" id="UP000196531">
    <property type="component" value="Unassembled WGS sequence"/>
</dbReference>
<evidence type="ECO:0008006" key="3">
    <source>
        <dbReference type="Google" id="ProtNLM"/>
    </source>
</evidence>
<organism evidence="1 2">
    <name type="scientific">Halobacteriovorax marinus</name>
    <dbReference type="NCBI Taxonomy" id="97084"/>
    <lineage>
        <taxon>Bacteria</taxon>
        <taxon>Pseudomonadati</taxon>
        <taxon>Bdellovibrionota</taxon>
        <taxon>Bacteriovoracia</taxon>
        <taxon>Bacteriovoracales</taxon>
        <taxon>Halobacteriovoraceae</taxon>
        <taxon>Halobacteriovorax</taxon>
    </lineage>
</organism>
<evidence type="ECO:0000313" key="1">
    <source>
        <dbReference type="EMBL" id="OUR95760.1"/>
    </source>
</evidence>
<proteinExistence type="predicted"/>
<evidence type="ECO:0000313" key="2">
    <source>
        <dbReference type="Proteomes" id="UP000196531"/>
    </source>
</evidence>